<dbReference type="EMBL" id="ML006170">
    <property type="protein sequence ID" value="RKP16882.1"/>
    <property type="molecule type" value="Genomic_DNA"/>
</dbReference>
<dbReference type="AlphaFoldDB" id="A0A4P9YDC2"/>
<dbReference type="Gene3D" id="2.30.30.40">
    <property type="entry name" value="SH3 Domains"/>
    <property type="match status" value="2"/>
</dbReference>
<sequence>IDDGWWLGTCDGHTGMFPSNYVELIESEPPKPPRGVAKEIKVKALYDYDAAENNELSFSEGAIITNVEKTTPDWWQGELNGRIGLFPSNYVEQI</sequence>
<feature type="domain" description="SH3" evidence="3">
    <location>
        <begin position="37"/>
        <end position="94"/>
    </location>
</feature>
<dbReference type="Pfam" id="PF07653">
    <property type="entry name" value="SH3_2"/>
    <property type="match status" value="1"/>
</dbReference>
<dbReference type="PRINTS" id="PR01887">
    <property type="entry name" value="SPECTRNALPHA"/>
</dbReference>
<dbReference type="GO" id="GO:0033565">
    <property type="term" value="C:ESCRT-0 complex"/>
    <property type="evidence" value="ECO:0007669"/>
    <property type="project" value="TreeGrafter"/>
</dbReference>
<feature type="domain" description="SH3" evidence="3">
    <location>
        <begin position="1"/>
        <end position="27"/>
    </location>
</feature>
<evidence type="ECO:0000313" key="4">
    <source>
        <dbReference type="EMBL" id="RKP16882.1"/>
    </source>
</evidence>
<evidence type="ECO:0000256" key="2">
    <source>
        <dbReference type="PROSITE-ProRule" id="PRU00192"/>
    </source>
</evidence>
<dbReference type="Proteomes" id="UP000281549">
    <property type="component" value="Unassembled WGS sequence"/>
</dbReference>
<keyword evidence="1 2" id="KW-0728">SH3 domain</keyword>
<dbReference type="PANTHER" id="PTHR45929">
    <property type="entry name" value="JAK PATHWAY SIGNAL TRANSDUCTION ADAPTOR MOLECULE"/>
    <property type="match status" value="1"/>
</dbReference>
<dbReference type="PANTHER" id="PTHR45929:SF3">
    <property type="entry name" value="JAK PATHWAY SIGNAL TRANSDUCTION ADAPTOR MOLECULE"/>
    <property type="match status" value="1"/>
</dbReference>
<dbReference type="PROSITE" id="PS50002">
    <property type="entry name" value="SH3"/>
    <property type="match status" value="2"/>
</dbReference>
<proteinExistence type="predicted"/>
<feature type="non-terminal residue" evidence="4">
    <location>
        <position position="1"/>
    </location>
</feature>
<name>A0A4P9YDC2_ROZAC</name>
<dbReference type="InterPro" id="IPR050670">
    <property type="entry name" value="STAM"/>
</dbReference>
<protein>
    <recommendedName>
        <fullName evidence="3">SH3 domain-containing protein</fullName>
    </recommendedName>
</protein>
<reference evidence="5" key="1">
    <citation type="journal article" date="2018" name="Nat. Microbiol.">
        <title>Leveraging single-cell genomics to expand the fungal tree of life.</title>
        <authorList>
            <person name="Ahrendt S.R."/>
            <person name="Quandt C.A."/>
            <person name="Ciobanu D."/>
            <person name="Clum A."/>
            <person name="Salamov A."/>
            <person name="Andreopoulos B."/>
            <person name="Cheng J.F."/>
            <person name="Woyke T."/>
            <person name="Pelin A."/>
            <person name="Henrissat B."/>
            <person name="Reynolds N.K."/>
            <person name="Benny G.L."/>
            <person name="Smith M.E."/>
            <person name="James T.Y."/>
            <person name="Grigoriev I.V."/>
        </authorList>
    </citation>
    <scope>NUCLEOTIDE SEQUENCE [LARGE SCALE GENOMIC DNA]</scope>
    <source>
        <strain evidence="5">CSF55</strain>
    </source>
</reference>
<dbReference type="PRINTS" id="PR00452">
    <property type="entry name" value="SH3DOMAIN"/>
</dbReference>
<dbReference type="InterPro" id="IPR036028">
    <property type="entry name" value="SH3-like_dom_sf"/>
</dbReference>
<dbReference type="GO" id="GO:0043328">
    <property type="term" value="P:protein transport to vacuole involved in ubiquitin-dependent protein catabolic process via the multivesicular body sorting pathway"/>
    <property type="evidence" value="ECO:0007669"/>
    <property type="project" value="TreeGrafter"/>
</dbReference>
<dbReference type="SUPFAM" id="SSF50044">
    <property type="entry name" value="SH3-domain"/>
    <property type="match status" value="2"/>
</dbReference>
<evidence type="ECO:0000256" key="1">
    <source>
        <dbReference type="ARBA" id="ARBA00022443"/>
    </source>
</evidence>
<accession>A0A4P9YDC2</accession>
<dbReference type="FunFam" id="2.30.30.40:FF:000072">
    <property type="entry name" value="Unconventional Myosin IB"/>
    <property type="match status" value="1"/>
</dbReference>
<gene>
    <name evidence="4" type="ORF">ROZALSC1DRAFT_17041</name>
</gene>
<evidence type="ECO:0000259" key="3">
    <source>
        <dbReference type="PROSITE" id="PS50002"/>
    </source>
</evidence>
<evidence type="ECO:0000313" key="5">
    <source>
        <dbReference type="Proteomes" id="UP000281549"/>
    </source>
</evidence>
<dbReference type="SMART" id="SM00326">
    <property type="entry name" value="SH3"/>
    <property type="match status" value="1"/>
</dbReference>
<dbReference type="Pfam" id="PF14604">
    <property type="entry name" value="SH3_9"/>
    <property type="match status" value="1"/>
</dbReference>
<dbReference type="InterPro" id="IPR001452">
    <property type="entry name" value="SH3_domain"/>
</dbReference>
<organism evidence="4 5">
    <name type="scientific">Rozella allomycis (strain CSF55)</name>
    <dbReference type="NCBI Taxonomy" id="988480"/>
    <lineage>
        <taxon>Eukaryota</taxon>
        <taxon>Fungi</taxon>
        <taxon>Fungi incertae sedis</taxon>
        <taxon>Cryptomycota</taxon>
        <taxon>Cryptomycota incertae sedis</taxon>
        <taxon>Rozella</taxon>
    </lineage>
</organism>